<dbReference type="GO" id="GO:0016829">
    <property type="term" value="F:lyase activity"/>
    <property type="evidence" value="ECO:0007669"/>
    <property type="project" value="UniProtKB-KW"/>
</dbReference>
<protein>
    <submittedName>
        <fullName evidence="5">Alginate lyase</fullName>
    </submittedName>
</protein>
<evidence type="ECO:0000313" key="6">
    <source>
        <dbReference type="Proteomes" id="UP000241614"/>
    </source>
</evidence>
<evidence type="ECO:0000259" key="4">
    <source>
        <dbReference type="Pfam" id="PF05426"/>
    </source>
</evidence>
<dbReference type="Gene3D" id="1.50.10.100">
    <property type="entry name" value="Chondroitin AC/alginate lyase"/>
    <property type="match status" value="1"/>
</dbReference>
<gene>
    <name evidence="5" type="ORF">DA103_14610</name>
</gene>
<evidence type="ECO:0000256" key="1">
    <source>
        <dbReference type="ARBA" id="ARBA00022729"/>
    </source>
</evidence>
<feature type="domain" description="Alginate lyase" evidence="4">
    <location>
        <begin position="76"/>
        <end position="356"/>
    </location>
</feature>
<comment type="caution">
    <text evidence="5">The sequence shown here is derived from an EMBL/GenBank/DDBJ whole genome shotgun (WGS) entry which is preliminary data.</text>
</comment>
<organism evidence="5 6">
    <name type="scientific">Enterobacter cloacae</name>
    <dbReference type="NCBI Taxonomy" id="550"/>
    <lineage>
        <taxon>Bacteria</taxon>
        <taxon>Pseudomonadati</taxon>
        <taxon>Pseudomonadota</taxon>
        <taxon>Gammaproteobacteria</taxon>
        <taxon>Enterobacterales</taxon>
        <taxon>Enterobacteriaceae</taxon>
        <taxon>Enterobacter</taxon>
        <taxon>Enterobacter cloacae complex</taxon>
    </lineage>
</organism>
<accession>A0A2T4XYK7</accession>
<dbReference type="GO" id="GO:0042597">
    <property type="term" value="C:periplasmic space"/>
    <property type="evidence" value="ECO:0007669"/>
    <property type="project" value="InterPro"/>
</dbReference>
<dbReference type="InterPro" id="IPR008397">
    <property type="entry name" value="Alginate_lyase_dom"/>
</dbReference>
<evidence type="ECO:0000256" key="3">
    <source>
        <dbReference type="SAM" id="SignalP"/>
    </source>
</evidence>
<dbReference type="OrthoDB" id="7210452at2"/>
<evidence type="ECO:0000256" key="2">
    <source>
        <dbReference type="ARBA" id="ARBA00023239"/>
    </source>
</evidence>
<sequence length="410" mass="46239">MNYRNIAFISALFSTSALAASGNTLPQGSNDDCLTYDCRQMLEIKESIQRGDQTYAPAWKNLLQKADQALEHKPWSVTDKKLLPASGNKHDYYSFGPYWWPNPDTKDHLPWIRKDGQINPSSKTDDTDSKRLVQFSDDVRALSLAAFYSADARYAQKAEIMLDTWFLNKQTRMNPDLSYAQAIPGIVNGRGIGIIDTRVLIDVADSIILLQHAGFLSDKEVQGYKSWYSDYATWLLSSANGQEEGNWYNNHGAWYDAQVTAFSLFSGDVKQARRQIDIFKNRHLAAQVNVKGELPAELERTRSFHYTNFALAAYARMGRYGEITGDDVWNYALDGRTMKKAFSFVSQQTGKDASDWPYQEIKYNPEEATGPLLAAARVWKDNDFSKNAALLTQANDTDINILTPGSVLVK</sequence>
<evidence type="ECO:0000313" key="5">
    <source>
        <dbReference type="EMBL" id="PTM35043.1"/>
    </source>
</evidence>
<feature type="chain" id="PRO_5015530491" evidence="3">
    <location>
        <begin position="20"/>
        <end position="410"/>
    </location>
</feature>
<dbReference type="Pfam" id="PF05426">
    <property type="entry name" value="Alginate_lyase"/>
    <property type="match status" value="1"/>
</dbReference>
<dbReference type="Proteomes" id="UP000241614">
    <property type="component" value="Unassembled WGS sequence"/>
</dbReference>
<keyword evidence="1 3" id="KW-0732">Signal</keyword>
<dbReference type="SUPFAM" id="SSF48230">
    <property type="entry name" value="Chondroitin AC/alginate lyase"/>
    <property type="match status" value="1"/>
</dbReference>
<keyword evidence="2 5" id="KW-0456">Lyase</keyword>
<dbReference type="InterPro" id="IPR008929">
    <property type="entry name" value="Chondroitin_lyas"/>
</dbReference>
<dbReference type="RefSeq" id="WP_108090581.1">
    <property type="nucleotide sequence ID" value="NZ_PZPP01000014.1"/>
</dbReference>
<dbReference type="EMBL" id="PZPP01000014">
    <property type="protein sequence ID" value="PTM35043.1"/>
    <property type="molecule type" value="Genomic_DNA"/>
</dbReference>
<feature type="signal peptide" evidence="3">
    <location>
        <begin position="1"/>
        <end position="19"/>
    </location>
</feature>
<name>A0A2T4XYK7_ENTCL</name>
<dbReference type="AlphaFoldDB" id="A0A2T4XYK7"/>
<proteinExistence type="predicted"/>
<reference evidence="5 6" key="1">
    <citation type="submission" date="2018-04" db="EMBL/GenBank/DDBJ databases">
        <title>Genome sequencing reveals highly heavy metal resistance and biotechnology application of the novel Enterobacter cloacae amazonensis isolated from wastewater river in Manaus - Amazonas.</title>
        <authorList>
            <person name="Astolfi M.C.T."/>
            <person name="Carvalho E.B.D.S."/>
            <person name="Lacerda L.B."/>
            <person name="Pinto M.V."/>
            <person name="Nogueira V.B."/>
            <person name="Barros A.M."/>
            <person name="Astolfi-Filho S."/>
        </authorList>
    </citation>
    <scope>NUCLEOTIDE SEQUENCE [LARGE SCALE GENOMIC DNA]</scope>
    <source>
        <strain evidence="6">amazonensis</strain>
    </source>
</reference>